<dbReference type="PATRIC" id="fig|755172.3.peg.1425"/>
<dbReference type="PANTHER" id="PTHR30308">
    <property type="entry name" value="TMRNA-BINDING COMPONENT OF TRANS-TRANSLATION TAGGING COMPLEX"/>
    <property type="match status" value="1"/>
</dbReference>
<name>A0A134ACH8_9FIRM</name>
<keyword evidence="2 3" id="KW-0694">RNA-binding</keyword>
<gene>
    <name evidence="3" type="primary">smpB</name>
    <name evidence="4" type="ORF">HMPREF1863_01464</name>
</gene>
<dbReference type="EMBL" id="LSDG01000043">
    <property type="protein sequence ID" value="KXB65368.1"/>
    <property type="molecule type" value="Genomic_DNA"/>
</dbReference>
<dbReference type="GO" id="GO:0070930">
    <property type="term" value="P:trans-translation-dependent protein tagging"/>
    <property type="evidence" value="ECO:0007669"/>
    <property type="project" value="TreeGrafter"/>
</dbReference>
<dbReference type="STRING" id="755172.HMPREF1863_01464"/>
<evidence type="ECO:0000256" key="2">
    <source>
        <dbReference type="ARBA" id="ARBA00022884"/>
    </source>
</evidence>
<keyword evidence="1 3" id="KW-0963">Cytoplasm</keyword>
<dbReference type="CDD" id="cd09294">
    <property type="entry name" value="SmpB"/>
    <property type="match status" value="1"/>
</dbReference>
<dbReference type="SUPFAM" id="SSF74982">
    <property type="entry name" value="Small protein B (SmpB)"/>
    <property type="match status" value="1"/>
</dbReference>
<dbReference type="GO" id="GO:0003723">
    <property type="term" value="F:RNA binding"/>
    <property type="evidence" value="ECO:0007669"/>
    <property type="project" value="UniProtKB-UniRule"/>
</dbReference>
<comment type="caution">
    <text evidence="4">The sequence shown here is derived from an EMBL/GenBank/DDBJ whole genome shotgun (WGS) entry which is preliminary data.</text>
</comment>
<dbReference type="GO" id="GO:0070929">
    <property type="term" value="P:trans-translation"/>
    <property type="evidence" value="ECO:0007669"/>
    <property type="project" value="UniProtKB-UniRule"/>
</dbReference>
<dbReference type="NCBIfam" id="TIGR00086">
    <property type="entry name" value="smpB"/>
    <property type="match status" value="1"/>
</dbReference>
<comment type="function">
    <text evidence="3">Required for rescue of stalled ribosomes mediated by trans-translation. Binds to transfer-messenger RNA (tmRNA), required for stable association of tmRNA with ribosomes. tmRNA and SmpB together mimic tRNA shape, replacing the anticodon stem-loop with SmpB. tmRNA is encoded by the ssrA gene; the 2 termini fold to resemble tRNA(Ala) and it encodes a 'tag peptide', a short internal open reading frame. During trans-translation Ala-aminoacylated tmRNA acts like a tRNA, entering the A-site of stalled ribosomes, displacing the stalled mRNA. The ribosome then switches to translate the ORF on the tmRNA; the nascent peptide is terminated with the 'tag peptide' encoded by the tmRNA and targeted for degradation. The ribosome is freed to recommence translation, which seems to be the essential function of trans-translation.</text>
</comment>
<dbReference type="Gene3D" id="2.40.280.10">
    <property type="match status" value="1"/>
</dbReference>
<proteinExistence type="inferred from homology"/>
<dbReference type="InterPro" id="IPR000037">
    <property type="entry name" value="SsrA-bd_prot"/>
</dbReference>
<evidence type="ECO:0000256" key="1">
    <source>
        <dbReference type="ARBA" id="ARBA00022490"/>
    </source>
</evidence>
<dbReference type="InterPro" id="IPR020081">
    <property type="entry name" value="SsrA-bd_prot_CS"/>
</dbReference>
<protein>
    <recommendedName>
        <fullName evidence="3">SsrA-binding protein</fullName>
    </recommendedName>
    <alternativeName>
        <fullName evidence="3">Small protein B</fullName>
    </alternativeName>
</protein>
<evidence type="ECO:0000313" key="5">
    <source>
        <dbReference type="Proteomes" id="UP000070442"/>
    </source>
</evidence>
<comment type="similarity">
    <text evidence="3">Belongs to the SmpB family.</text>
</comment>
<dbReference type="HAMAP" id="MF_00023">
    <property type="entry name" value="SmpB"/>
    <property type="match status" value="1"/>
</dbReference>
<comment type="subcellular location">
    <subcellularLocation>
        <location evidence="3">Cytoplasm</location>
    </subcellularLocation>
    <text evidence="3">The tmRNA-SmpB complex associates with stalled 70S ribosomes.</text>
</comment>
<sequence length="157" mass="18304">MRIIAKNKKTNPGTLATNRKARHEYFIEETYEAGIVLKGTEVKSMRQGSVNLKEAYCSIEGGELFIEGMHISPYEQGNRFNTDPLRKRKLLMHKREILKLQKARDQEGYTIVPLSVYLSRGRVKLSIAEAKGKKLHDKRETIKKRDIERDLKRYVDR</sequence>
<keyword evidence="5" id="KW-1185">Reference proteome</keyword>
<evidence type="ECO:0000256" key="3">
    <source>
        <dbReference type="HAMAP-Rule" id="MF_00023"/>
    </source>
</evidence>
<dbReference type="GO" id="GO:0005829">
    <property type="term" value="C:cytosol"/>
    <property type="evidence" value="ECO:0007669"/>
    <property type="project" value="TreeGrafter"/>
</dbReference>
<dbReference type="PANTHER" id="PTHR30308:SF2">
    <property type="entry name" value="SSRA-BINDING PROTEIN"/>
    <property type="match status" value="1"/>
</dbReference>
<dbReference type="PROSITE" id="PS01317">
    <property type="entry name" value="SSRP"/>
    <property type="match status" value="1"/>
</dbReference>
<dbReference type="NCBIfam" id="NF003843">
    <property type="entry name" value="PRK05422.1"/>
    <property type="match status" value="1"/>
</dbReference>
<accession>A0A134ACH8</accession>
<dbReference type="InterPro" id="IPR023620">
    <property type="entry name" value="SmpB"/>
</dbReference>
<dbReference type="Pfam" id="PF01668">
    <property type="entry name" value="SmpB"/>
    <property type="match status" value="1"/>
</dbReference>
<dbReference type="AlphaFoldDB" id="A0A134ACH8"/>
<reference evidence="5" key="1">
    <citation type="submission" date="2016-01" db="EMBL/GenBank/DDBJ databases">
        <authorList>
            <person name="Mitreva M."/>
            <person name="Pepin K.H."/>
            <person name="Mihindukulasuriya K.A."/>
            <person name="Fulton R."/>
            <person name="Fronick C."/>
            <person name="O'Laughlin M."/>
            <person name="Miner T."/>
            <person name="Herter B."/>
            <person name="Rosa B.A."/>
            <person name="Cordes M."/>
            <person name="Tomlinson C."/>
            <person name="Wollam A."/>
            <person name="Palsikar V.B."/>
            <person name="Mardis E.R."/>
            <person name="Wilson R.K."/>
        </authorList>
    </citation>
    <scope>NUCLEOTIDE SEQUENCE [LARGE SCALE GENOMIC DNA]</scope>
    <source>
        <strain evidence="5">DNF00729</strain>
    </source>
</reference>
<evidence type="ECO:0000313" key="4">
    <source>
        <dbReference type="EMBL" id="KXB65368.1"/>
    </source>
</evidence>
<organism evidence="4 5">
    <name type="scientific">Aedoeadaptatus coxii</name>
    <dbReference type="NCBI Taxonomy" id="755172"/>
    <lineage>
        <taxon>Bacteria</taxon>
        <taxon>Bacillati</taxon>
        <taxon>Bacillota</taxon>
        <taxon>Tissierellia</taxon>
        <taxon>Tissierellales</taxon>
        <taxon>Peptoniphilaceae</taxon>
        <taxon>Aedoeadaptatus</taxon>
    </lineage>
</organism>
<dbReference type="Proteomes" id="UP000070442">
    <property type="component" value="Unassembled WGS sequence"/>
</dbReference>